<reference evidence="2 3" key="1">
    <citation type="submission" date="2020-08" db="EMBL/GenBank/DDBJ databases">
        <title>Genomic Encyclopedia of Type Strains, Phase IV (KMG-IV): sequencing the most valuable type-strain genomes for metagenomic binning, comparative biology and taxonomic classification.</title>
        <authorList>
            <person name="Goeker M."/>
        </authorList>
    </citation>
    <scope>NUCLEOTIDE SEQUENCE [LARGE SCALE GENOMIC DNA]</scope>
    <source>
        <strain evidence="2 3">DSM 11590</strain>
    </source>
</reference>
<dbReference type="InterPro" id="IPR036291">
    <property type="entry name" value="NAD(P)-bd_dom_sf"/>
</dbReference>
<dbReference type="InterPro" id="IPR003462">
    <property type="entry name" value="ODC_Mu_crystall"/>
</dbReference>
<accession>A0A7X0DP20</accession>
<gene>
    <name evidence="2" type="ORF">FHS48_003370</name>
</gene>
<dbReference type="PANTHER" id="PTHR13812">
    <property type="entry name" value="KETIMINE REDUCTASE MU-CRYSTALLIN"/>
    <property type="match status" value="1"/>
</dbReference>
<evidence type="ECO:0000256" key="1">
    <source>
        <dbReference type="ARBA" id="ARBA00008903"/>
    </source>
</evidence>
<keyword evidence="3" id="KW-1185">Reference proteome</keyword>
<dbReference type="EC" id="4.3.1.12" evidence="2"/>
<dbReference type="AlphaFoldDB" id="A0A7X0DP20"/>
<dbReference type="GO" id="GO:0008473">
    <property type="term" value="F:ornithine cyclodeaminase activity"/>
    <property type="evidence" value="ECO:0007669"/>
    <property type="project" value="UniProtKB-EC"/>
</dbReference>
<dbReference type="Pfam" id="PF02423">
    <property type="entry name" value="OCD_Mu_crystall"/>
    <property type="match status" value="1"/>
</dbReference>
<dbReference type="PIRSF" id="PIRSF001439">
    <property type="entry name" value="CryM"/>
    <property type="match status" value="1"/>
</dbReference>
<dbReference type="EMBL" id="JACIIX010000015">
    <property type="protein sequence ID" value="MBB6211924.1"/>
    <property type="molecule type" value="Genomic_DNA"/>
</dbReference>
<dbReference type="RefSeq" id="WP_184265127.1">
    <property type="nucleotide sequence ID" value="NZ_JACIIX010000015.1"/>
</dbReference>
<sequence>MQFADAAAVAAALTPAALVEALRDGFRQGCEMPVRHHHTVQVPGEAAATLLLMPAWIEGGFVGVKVVSVFPGNADRGQPSIYGSYLLSSGKTGELLAVMDGPELTSRRTAAASALAADYLARKDAATLLVVGTGRLSAHMARAHAAVRPLTRVLIWGRNPEKAAAVVAELADLGVTVEVAPASLEQAVGVADIISCVTLSTQPLIQGAWLRPGQHLDLVGGFTPAMREADDEAIRRASVYVDTRAGATKEGGDIVQPLASGALTAEGIRGDLYDLCRGTAAGRGDDQEITFFKSVGCALEDLMAAVQVYRVLSA</sequence>
<protein>
    <submittedName>
        <fullName evidence="2">Ornithine cyclodeaminase</fullName>
        <ecNumber evidence="2">4.3.1.12</ecNumber>
    </submittedName>
</protein>
<dbReference type="FunFam" id="3.40.50.720:FF:000311">
    <property type="entry name" value="Ornithine cyclodeaminase"/>
    <property type="match status" value="1"/>
</dbReference>
<proteinExistence type="inferred from homology"/>
<dbReference type="GO" id="GO:0016491">
    <property type="term" value="F:oxidoreductase activity"/>
    <property type="evidence" value="ECO:0007669"/>
    <property type="project" value="UniProtKB-ARBA"/>
</dbReference>
<name>A0A7X0DP20_NOVIT</name>
<comment type="caution">
    <text evidence="2">The sequence shown here is derived from an EMBL/GenBank/DDBJ whole genome shotgun (WGS) entry which is preliminary data.</text>
</comment>
<dbReference type="GO" id="GO:0005737">
    <property type="term" value="C:cytoplasm"/>
    <property type="evidence" value="ECO:0007669"/>
    <property type="project" value="TreeGrafter"/>
</dbReference>
<comment type="similarity">
    <text evidence="1">Belongs to the ornithine cyclodeaminase/mu-crystallin family.</text>
</comment>
<dbReference type="SUPFAM" id="SSF51735">
    <property type="entry name" value="NAD(P)-binding Rossmann-fold domains"/>
    <property type="match status" value="1"/>
</dbReference>
<evidence type="ECO:0000313" key="2">
    <source>
        <dbReference type="EMBL" id="MBB6211924.1"/>
    </source>
</evidence>
<dbReference type="NCBIfam" id="NF004793">
    <property type="entry name" value="PRK06141.1"/>
    <property type="match status" value="1"/>
</dbReference>
<dbReference type="GO" id="GO:0019752">
    <property type="term" value="P:carboxylic acid metabolic process"/>
    <property type="evidence" value="ECO:0007669"/>
    <property type="project" value="UniProtKB-ARBA"/>
</dbReference>
<dbReference type="Proteomes" id="UP000544872">
    <property type="component" value="Unassembled WGS sequence"/>
</dbReference>
<dbReference type="Gene3D" id="3.40.50.720">
    <property type="entry name" value="NAD(P)-binding Rossmann-like Domain"/>
    <property type="match status" value="1"/>
</dbReference>
<organism evidence="2 3">
    <name type="scientific">Novispirillum itersonii</name>
    <name type="common">Aquaspirillum itersonii</name>
    <dbReference type="NCBI Taxonomy" id="189"/>
    <lineage>
        <taxon>Bacteria</taxon>
        <taxon>Pseudomonadati</taxon>
        <taxon>Pseudomonadota</taxon>
        <taxon>Alphaproteobacteria</taxon>
        <taxon>Rhodospirillales</taxon>
        <taxon>Novispirillaceae</taxon>
        <taxon>Novispirillum</taxon>
    </lineage>
</organism>
<evidence type="ECO:0000313" key="3">
    <source>
        <dbReference type="Proteomes" id="UP000544872"/>
    </source>
</evidence>
<dbReference type="Gene3D" id="3.30.1780.10">
    <property type="entry name" value="ornithine cyclodeaminase, domain 1"/>
    <property type="match status" value="1"/>
</dbReference>
<keyword evidence="2" id="KW-0456">Lyase</keyword>
<dbReference type="PANTHER" id="PTHR13812:SF19">
    <property type="entry name" value="KETIMINE REDUCTASE MU-CRYSTALLIN"/>
    <property type="match status" value="1"/>
</dbReference>
<dbReference type="InterPro" id="IPR023401">
    <property type="entry name" value="ODC_N"/>
</dbReference>